<gene>
    <name evidence="1" type="ORF">HK100_009949</name>
</gene>
<accession>A0AAD5TBK4</accession>
<comment type="caution">
    <text evidence="1">The sequence shown here is derived from an EMBL/GenBank/DDBJ whole genome shotgun (WGS) entry which is preliminary data.</text>
</comment>
<keyword evidence="2" id="KW-1185">Reference proteome</keyword>
<evidence type="ECO:0000313" key="1">
    <source>
        <dbReference type="EMBL" id="KAJ3140399.1"/>
    </source>
</evidence>
<name>A0AAD5TBK4_9FUNG</name>
<dbReference type="Proteomes" id="UP001211907">
    <property type="component" value="Unassembled WGS sequence"/>
</dbReference>
<protein>
    <submittedName>
        <fullName evidence="1">Uncharacterized protein</fullName>
    </submittedName>
</protein>
<dbReference type="AlphaFoldDB" id="A0AAD5TBK4"/>
<evidence type="ECO:0000313" key="2">
    <source>
        <dbReference type="Proteomes" id="UP001211907"/>
    </source>
</evidence>
<proteinExistence type="predicted"/>
<sequence>MYNWYDWTRVHPSRIPDAVKFACELAMFDRMRYRQQQLKQQLEQQRLNPSARPFVSSVTVSASTTTSFAQIDAGDELRKRTHSVGSSCGMALMNAKRQLMMPVFGDTAIAENIADTSRKSNTKLCLCRLRTHTHRTNTSLCSRNKPNFQSVLILSGAEDVIFLASASVKAVLDVQTAFVVFAIPFS</sequence>
<organism evidence="1 2">
    <name type="scientific">Physocladia obscura</name>
    <dbReference type="NCBI Taxonomy" id="109957"/>
    <lineage>
        <taxon>Eukaryota</taxon>
        <taxon>Fungi</taxon>
        <taxon>Fungi incertae sedis</taxon>
        <taxon>Chytridiomycota</taxon>
        <taxon>Chytridiomycota incertae sedis</taxon>
        <taxon>Chytridiomycetes</taxon>
        <taxon>Chytridiales</taxon>
        <taxon>Chytriomycetaceae</taxon>
        <taxon>Physocladia</taxon>
    </lineage>
</organism>
<reference evidence="1" key="1">
    <citation type="submission" date="2020-05" db="EMBL/GenBank/DDBJ databases">
        <title>Phylogenomic resolution of chytrid fungi.</title>
        <authorList>
            <person name="Stajich J.E."/>
            <person name="Amses K."/>
            <person name="Simmons R."/>
            <person name="Seto K."/>
            <person name="Myers J."/>
            <person name="Bonds A."/>
            <person name="Quandt C.A."/>
            <person name="Barry K."/>
            <person name="Liu P."/>
            <person name="Grigoriev I."/>
            <person name="Longcore J.E."/>
            <person name="James T.Y."/>
        </authorList>
    </citation>
    <scope>NUCLEOTIDE SEQUENCE</scope>
    <source>
        <strain evidence="1">JEL0513</strain>
    </source>
</reference>
<dbReference type="EMBL" id="JADGJH010000053">
    <property type="protein sequence ID" value="KAJ3140399.1"/>
    <property type="molecule type" value="Genomic_DNA"/>
</dbReference>